<evidence type="ECO:0000256" key="3">
    <source>
        <dbReference type="ARBA" id="ARBA00023163"/>
    </source>
</evidence>
<evidence type="ECO:0000256" key="1">
    <source>
        <dbReference type="ARBA" id="ARBA00023015"/>
    </source>
</evidence>
<evidence type="ECO:0000256" key="2">
    <source>
        <dbReference type="ARBA" id="ARBA00023125"/>
    </source>
</evidence>
<dbReference type="Pfam" id="PF01638">
    <property type="entry name" value="HxlR"/>
    <property type="match status" value="1"/>
</dbReference>
<dbReference type="InterPro" id="IPR036390">
    <property type="entry name" value="WH_DNA-bd_sf"/>
</dbReference>
<keyword evidence="2" id="KW-0238">DNA-binding</keyword>
<accession>A0A327NJN3</accession>
<comment type="caution">
    <text evidence="5">The sequence shown here is derived from an EMBL/GenBank/DDBJ whole genome shotgun (WGS) entry which is preliminary data.</text>
</comment>
<keyword evidence="6" id="KW-1185">Reference proteome</keyword>
<dbReference type="EMBL" id="QLII01000001">
    <property type="protein sequence ID" value="RAI74256.1"/>
    <property type="molecule type" value="Genomic_DNA"/>
</dbReference>
<protein>
    <submittedName>
        <fullName evidence="5">Transcriptional regulator</fullName>
    </submittedName>
</protein>
<keyword evidence="3" id="KW-0804">Transcription</keyword>
<feature type="domain" description="HTH hxlR-type" evidence="4">
    <location>
        <begin position="9"/>
        <end position="109"/>
    </location>
</feature>
<dbReference type="GO" id="GO:0003677">
    <property type="term" value="F:DNA binding"/>
    <property type="evidence" value="ECO:0007669"/>
    <property type="project" value="UniProtKB-KW"/>
</dbReference>
<sequence length="109" mass="12316">MPTNRDEQAPKPDLRLINQALAMICGKWRLYIILLLGEQTLRYTQLSELLPGISEKVLAGELKALVALGVMKRKAYAEMPPRVEYKLSKKGRLALPVLNQLQEVGQLFN</sequence>
<name>A0A327NJN3_9BACT</name>
<dbReference type="InterPro" id="IPR002577">
    <property type="entry name" value="HTH_HxlR"/>
</dbReference>
<dbReference type="InterPro" id="IPR036388">
    <property type="entry name" value="WH-like_DNA-bd_sf"/>
</dbReference>
<proteinExistence type="predicted"/>
<dbReference type="AlphaFoldDB" id="A0A327NJN3"/>
<dbReference type="PANTHER" id="PTHR33204">
    <property type="entry name" value="TRANSCRIPTIONAL REGULATOR, MARR FAMILY"/>
    <property type="match status" value="1"/>
</dbReference>
<keyword evidence="1" id="KW-0805">Transcription regulation</keyword>
<dbReference type="Gene3D" id="1.10.10.10">
    <property type="entry name" value="Winged helix-like DNA-binding domain superfamily/Winged helix DNA-binding domain"/>
    <property type="match status" value="1"/>
</dbReference>
<evidence type="ECO:0000259" key="4">
    <source>
        <dbReference type="PROSITE" id="PS51118"/>
    </source>
</evidence>
<evidence type="ECO:0000313" key="6">
    <source>
        <dbReference type="Proteomes" id="UP000249016"/>
    </source>
</evidence>
<dbReference type="OrthoDB" id="8231503at2"/>
<evidence type="ECO:0000313" key="5">
    <source>
        <dbReference type="EMBL" id="RAI74256.1"/>
    </source>
</evidence>
<gene>
    <name evidence="5" type="ORF">HMF3257_07840</name>
</gene>
<dbReference type="Proteomes" id="UP000249016">
    <property type="component" value="Unassembled WGS sequence"/>
</dbReference>
<dbReference type="PROSITE" id="PS51118">
    <property type="entry name" value="HTH_HXLR"/>
    <property type="match status" value="1"/>
</dbReference>
<organism evidence="5 6">
    <name type="scientific">Spirosoma telluris</name>
    <dbReference type="NCBI Taxonomy" id="2183553"/>
    <lineage>
        <taxon>Bacteria</taxon>
        <taxon>Pseudomonadati</taxon>
        <taxon>Bacteroidota</taxon>
        <taxon>Cytophagia</taxon>
        <taxon>Cytophagales</taxon>
        <taxon>Cytophagaceae</taxon>
        <taxon>Spirosoma</taxon>
    </lineage>
</organism>
<dbReference type="RefSeq" id="WP_111350112.1">
    <property type="nucleotide sequence ID" value="NZ_QLII01000001.1"/>
</dbReference>
<reference evidence="5 6" key="1">
    <citation type="submission" date="2018-06" db="EMBL/GenBank/DDBJ databases">
        <title>Spirosoma sp. HMF3257 Genome sequencing and assembly.</title>
        <authorList>
            <person name="Kang H."/>
            <person name="Cha I."/>
            <person name="Kim H."/>
            <person name="Kang J."/>
            <person name="Joh K."/>
        </authorList>
    </citation>
    <scope>NUCLEOTIDE SEQUENCE [LARGE SCALE GENOMIC DNA]</scope>
    <source>
        <strain evidence="5 6">HMF3257</strain>
    </source>
</reference>
<dbReference type="SUPFAM" id="SSF46785">
    <property type="entry name" value="Winged helix' DNA-binding domain"/>
    <property type="match status" value="1"/>
</dbReference>